<proteinExistence type="predicted"/>
<dbReference type="AlphaFoldDB" id="A0A067K0E2"/>
<dbReference type="PANTHER" id="PTHR32246">
    <property type="entry name" value="INGRESSION PROTEIN FIC1"/>
    <property type="match status" value="1"/>
</dbReference>
<dbReference type="GO" id="GO:0006952">
    <property type="term" value="P:defense response"/>
    <property type="evidence" value="ECO:0007669"/>
    <property type="project" value="InterPro"/>
</dbReference>
<organism evidence="3 4">
    <name type="scientific">Jatropha curcas</name>
    <name type="common">Barbados nut</name>
    <dbReference type="NCBI Taxonomy" id="180498"/>
    <lineage>
        <taxon>Eukaryota</taxon>
        <taxon>Viridiplantae</taxon>
        <taxon>Streptophyta</taxon>
        <taxon>Embryophyta</taxon>
        <taxon>Tracheophyta</taxon>
        <taxon>Spermatophyta</taxon>
        <taxon>Magnoliopsida</taxon>
        <taxon>eudicotyledons</taxon>
        <taxon>Gunneridae</taxon>
        <taxon>Pentapetalae</taxon>
        <taxon>rosids</taxon>
        <taxon>fabids</taxon>
        <taxon>Malpighiales</taxon>
        <taxon>Euphorbiaceae</taxon>
        <taxon>Crotonoideae</taxon>
        <taxon>Jatropheae</taxon>
        <taxon>Jatropha</taxon>
    </lineage>
</organism>
<name>A0A067K0E2_JATCU</name>
<dbReference type="CDD" id="cd04051">
    <property type="entry name" value="C2_SRC2_like"/>
    <property type="match status" value="1"/>
</dbReference>
<dbReference type="EMBL" id="KK914782">
    <property type="protein sequence ID" value="KDP28538.1"/>
    <property type="molecule type" value="Genomic_DNA"/>
</dbReference>
<dbReference type="STRING" id="180498.A0A067K0E2"/>
<dbReference type="OrthoDB" id="1909968at2759"/>
<accession>A0A067K0E2</accession>
<dbReference type="InterPro" id="IPR000008">
    <property type="entry name" value="C2_dom"/>
</dbReference>
<dbReference type="SMART" id="SM00239">
    <property type="entry name" value="C2"/>
    <property type="match status" value="1"/>
</dbReference>
<gene>
    <name evidence="3" type="ORF">JCGZ_14309</name>
</gene>
<evidence type="ECO:0000259" key="2">
    <source>
        <dbReference type="PROSITE" id="PS50004"/>
    </source>
</evidence>
<feature type="region of interest" description="Disordered" evidence="1">
    <location>
        <begin position="170"/>
        <end position="190"/>
    </location>
</feature>
<evidence type="ECO:0000313" key="3">
    <source>
        <dbReference type="EMBL" id="KDP28538.1"/>
    </source>
</evidence>
<dbReference type="InterPro" id="IPR035892">
    <property type="entry name" value="C2_domain_sf"/>
</dbReference>
<dbReference type="InterPro" id="IPR044750">
    <property type="entry name" value="C2_SRC2/BAP"/>
</dbReference>
<reference evidence="3 4" key="1">
    <citation type="journal article" date="2014" name="PLoS ONE">
        <title>Global Analysis of Gene Expression Profiles in Physic Nut (Jatropha curcas L.) Seedlings Exposed to Salt Stress.</title>
        <authorList>
            <person name="Zhang L."/>
            <person name="Zhang C."/>
            <person name="Wu P."/>
            <person name="Chen Y."/>
            <person name="Li M."/>
            <person name="Jiang H."/>
            <person name="Wu G."/>
        </authorList>
    </citation>
    <scope>NUCLEOTIDE SEQUENCE [LARGE SCALE GENOMIC DNA]</scope>
    <source>
        <strain evidence="4">cv. GZQX0401</strain>
        <tissue evidence="3">Young leaves</tissue>
    </source>
</reference>
<feature type="domain" description="C2" evidence="2">
    <location>
        <begin position="1"/>
        <end position="113"/>
    </location>
</feature>
<sequence length="259" mass="28400">MEEMKILEINLISAQGLKPPSANIRRMQTYAVVWIDSSTKLRTRVDRVGSGDPIWNDKFLFKVSPEFLAGETSGVCVEIYAVGYLRDALLGTVRLLISNIPLFLPNERMRTPSFIALQIRRPSGRFQGLLNIGAVISDGSDFASFNGVSAISYRDLVGENNRRRRRCDLKKSTSTVEDGHGENFCGDSGDISDGADSTTSSSSAASTALKDWNGVRDSVHLRSSSDGGGLFCGLLLHRRLPICFSAQNLQVYGESEKEN</sequence>
<dbReference type="KEGG" id="jcu:105642903"/>
<dbReference type="PROSITE" id="PS50004">
    <property type="entry name" value="C2"/>
    <property type="match status" value="1"/>
</dbReference>
<evidence type="ECO:0000256" key="1">
    <source>
        <dbReference type="SAM" id="MobiDB-lite"/>
    </source>
</evidence>
<protein>
    <recommendedName>
        <fullName evidence="2">C2 domain-containing protein</fullName>
    </recommendedName>
</protein>
<evidence type="ECO:0000313" key="4">
    <source>
        <dbReference type="Proteomes" id="UP000027138"/>
    </source>
</evidence>
<dbReference type="SUPFAM" id="SSF49562">
    <property type="entry name" value="C2 domain (Calcium/lipid-binding domain, CaLB)"/>
    <property type="match status" value="1"/>
</dbReference>
<dbReference type="Pfam" id="PF00168">
    <property type="entry name" value="C2"/>
    <property type="match status" value="1"/>
</dbReference>
<keyword evidence="4" id="KW-1185">Reference proteome</keyword>
<dbReference type="Proteomes" id="UP000027138">
    <property type="component" value="Unassembled WGS sequence"/>
</dbReference>
<dbReference type="Gene3D" id="2.60.40.150">
    <property type="entry name" value="C2 domain"/>
    <property type="match status" value="1"/>
</dbReference>
<dbReference type="PANTHER" id="PTHR32246:SF69">
    <property type="entry name" value="CALCIUM-DEPENDENT LIPID-BINDING (CALB DOMAIN) FAMILY PROTEIN"/>
    <property type="match status" value="1"/>
</dbReference>